<dbReference type="InterPro" id="IPR036388">
    <property type="entry name" value="WH-like_DNA-bd_sf"/>
</dbReference>
<name>A0A6L7G5E6_9RHOB</name>
<dbReference type="Pfam" id="PF08223">
    <property type="entry name" value="PaaX_C"/>
    <property type="match status" value="1"/>
</dbReference>
<dbReference type="Proteomes" id="UP000477911">
    <property type="component" value="Unassembled WGS sequence"/>
</dbReference>
<organism evidence="3 4">
    <name type="scientific">Pseudooceanicola albus</name>
    <dbReference type="NCBI Taxonomy" id="2692189"/>
    <lineage>
        <taxon>Bacteria</taxon>
        <taxon>Pseudomonadati</taxon>
        <taxon>Pseudomonadota</taxon>
        <taxon>Alphaproteobacteria</taxon>
        <taxon>Rhodobacterales</taxon>
        <taxon>Paracoccaceae</taxon>
        <taxon>Pseudooceanicola</taxon>
    </lineage>
</organism>
<dbReference type="PIRSF" id="PIRSF020623">
    <property type="entry name" value="PaaX"/>
    <property type="match status" value="1"/>
</dbReference>
<dbReference type="PANTHER" id="PTHR30319:SF1">
    <property type="entry name" value="TRANSCRIPTIONAL REPRESSOR PAAX"/>
    <property type="match status" value="1"/>
</dbReference>
<feature type="domain" description="Transcriptional repressor PaaX-like C-terminal" evidence="2">
    <location>
        <begin position="165"/>
        <end position="248"/>
    </location>
</feature>
<dbReference type="Gene3D" id="1.20.58.1460">
    <property type="match status" value="1"/>
</dbReference>
<dbReference type="InterPro" id="IPR011965">
    <property type="entry name" value="PaaX_trns_reg"/>
</dbReference>
<evidence type="ECO:0000313" key="3">
    <source>
        <dbReference type="EMBL" id="MXN18747.1"/>
    </source>
</evidence>
<comment type="caution">
    <text evidence="3">The sequence shown here is derived from an EMBL/GenBank/DDBJ whole genome shotgun (WGS) entry which is preliminary data.</text>
</comment>
<reference evidence="3 4" key="1">
    <citation type="submission" date="2019-12" db="EMBL/GenBank/DDBJ databases">
        <authorList>
            <person name="Li M."/>
        </authorList>
    </citation>
    <scope>NUCLEOTIDE SEQUENCE [LARGE SCALE GENOMIC DNA]</scope>
    <source>
        <strain evidence="3 4">GBMRC 2024</strain>
    </source>
</reference>
<evidence type="ECO:0000259" key="2">
    <source>
        <dbReference type="Pfam" id="PF08223"/>
    </source>
</evidence>
<protein>
    <submittedName>
        <fullName evidence="3">ArsR family transcriptional regulator</fullName>
    </submittedName>
</protein>
<dbReference type="GO" id="GO:0006351">
    <property type="term" value="P:DNA-templated transcription"/>
    <property type="evidence" value="ECO:0007669"/>
    <property type="project" value="InterPro"/>
</dbReference>
<keyword evidence="4" id="KW-1185">Reference proteome</keyword>
<dbReference type="EMBL" id="WUMU01000015">
    <property type="protein sequence ID" value="MXN18747.1"/>
    <property type="molecule type" value="Genomic_DNA"/>
</dbReference>
<evidence type="ECO:0000259" key="1">
    <source>
        <dbReference type="Pfam" id="PF07848"/>
    </source>
</evidence>
<evidence type="ECO:0000313" key="4">
    <source>
        <dbReference type="Proteomes" id="UP000477911"/>
    </source>
</evidence>
<sequence length="285" mass="30657">MEGAMQMAEIREGTTPRAAAFIVTLYGDAVEPRGGQLWMGTLVESCATQGLSESLVRTAVSRLTQAGQLEGDRIGRRSYYRLTGRAQAEFHRAARVIYAPPPPPQGWLVALEAPAALPGDWMALSGSVAIAPNRSDVAPVSGPVLSAEALGNAAEMQAVVARCRDLAPVAEAYRNFLAAWAAPDPSEDDLPGAEALARRLRLVHLYRLAALSDPRLPPEALPDDWPAAAARALFVRCYCALSPAADRLIGDSFRDCQGLLPAETLHTQRRMDRLRRELALSPRAG</sequence>
<dbReference type="AlphaFoldDB" id="A0A6L7G5E6"/>
<gene>
    <name evidence="3" type="ORF">GR170_12930</name>
</gene>
<dbReference type="PANTHER" id="PTHR30319">
    <property type="entry name" value="PHENYLACETIC ACID REGULATOR-RELATED TRANSCRIPTIONAL REPRESSOR"/>
    <property type="match status" value="1"/>
</dbReference>
<proteinExistence type="predicted"/>
<dbReference type="Gene3D" id="1.10.10.10">
    <property type="entry name" value="Winged helix-like DNA-binding domain superfamily/Winged helix DNA-binding domain"/>
    <property type="match status" value="1"/>
</dbReference>
<dbReference type="InterPro" id="IPR013225">
    <property type="entry name" value="PaaX_C"/>
</dbReference>
<accession>A0A6L7G5E6</accession>
<dbReference type="Pfam" id="PF07848">
    <property type="entry name" value="PaaX"/>
    <property type="match status" value="1"/>
</dbReference>
<dbReference type="InterPro" id="IPR012906">
    <property type="entry name" value="PaaX-like_N"/>
</dbReference>
<feature type="domain" description="Transcriptional repressor PaaX-like N-terminal" evidence="1">
    <location>
        <begin position="17"/>
        <end position="85"/>
    </location>
</feature>